<gene>
    <name evidence="6" type="ORF">DB88DRAFT_507615</name>
</gene>
<comment type="similarity">
    <text evidence="3">Belongs to the histone H1/H5 family.</text>
</comment>
<keyword evidence="7" id="KW-1185">Reference proteome</keyword>
<evidence type="ECO:0000313" key="7">
    <source>
        <dbReference type="Proteomes" id="UP001182556"/>
    </source>
</evidence>
<comment type="subcellular location">
    <subcellularLocation>
        <location evidence="3">Nucleus</location>
    </subcellularLocation>
</comment>
<protein>
    <recommendedName>
        <fullName evidence="1">Histone H1</fullName>
    </recommendedName>
</protein>
<proteinExistence type="inferred from homology"/>
<keyword evidence="3" id="KW-0158">Chromosome</keyword>
<sequence length="200" mass="20164">MAPTKKTSTTSAKKAATHPTFLSMIQEAVKAHPEEARSGVSRPTLKKYLADKYKIDMSSQSNITTFNTAIKRGSDTGVLTLPKGISGRVKNASKKAPAAGKENAPPKPAKAAPAKKAAAAPAKKAPTATKKAATAPAKKTAAAPAAKKAAAPAKKTAAKPAAKKTAAKPAAKKVAPSNKAAAAKPKKAAATATKKVAAKK</sequence>
<keyword evidence="2 3" id="KW-0238">DNA-binding</keyword>
<dbReference type="InterPro" id="IPR005819">
    <property type="entry name" value="H1/H5"/>
</dbReference>
<evidence type="ECO:0000256" key="4">
    <source>
        <dbReference type="SAM" id="MobiDB-lite"/>
    </source>
</evidence>
<dbReference type="InterPro" id="IPR036388">
    <property type="entry name" value="WH-like_DNA-bd_sf"/>
</dbReference>
<evidence type="ECO:0000259" key="5">
    <source>
        <dbReference type="PROSITE" id="PS51504"/>
    </source>
</evidence>
<keyword evidence="3" id="KW-0539">Nucleus</keyword>
<evidence type="ECO:0000313" key="6">
    <source>
        <dbReference type="EMBL" id="KAK1927535.1"/>
    </source>
</evidence>
<dbReference type="SMART" id="SM00526">
    <property type="entry name" value="H15"/>
    <property type="match status" value="1"/>
</dbReference>
<dbReference type="InterPro" id="IPR005818">
    <property type="entry name" value="Histone_H1/H5_H15"/>
</dbReference>
<feature type="compositionally biased region" description="Low complexity" evidence="4">
    <location>
        <begin position="94"/>
        <end position="160"/>
    </location>
</feature>
<evidence type="ECO:0000256" key="3">
    <source>
        <dbReference type="RuleBase" id="RU003894"/>
    </source>
</evidence>
<comment type="caution">
    <text evidence="6">The sequence shown here is derived from an EMBL/GenBank/DDBJ whole genome shotgun (WGS) entry which is preliminary data.</text>
</comment>
<dbReference type="PRINTS" id="PR00624">
    <property type="entry name" value="HISTONEH5"/>
</dbReference>
<dbReference type="EMBL" id="JAODAN010000001">
    <property type="protein sequence ID" value="KAK1927535.1"/>
    <property type="molecule type" value="Genomic_DNA"/>
</dbReference>
<dbReference type="Gene3D" id="1.10.10.10">
    <property type="entry name" value="Winged helix-like DNA-binding domain superfamily/Winged helix DNA-binding domain"/>
    <property type="match status" value="1"/>
</dbReference>
<dbReference type="AlphaFoldDB" id="A0AAD9FWV1"/>
<dbReference type="Pfam" id="PF00538">
    <property type="entry name" value="Linker_histone"/>
    <property type="match status" value="1"/>
</dbReference>
<dbReference type="PROSITE" id="PS51504">
    <property type="entry name" value="H15"/>
    <property type="match status" value="1"/>
</dbReference>
<dbReference type="GO" id="GO:0030527">
    <property type="term" value="F:structural constituent of chromatin"/>
    <property type="evidence" value="ECO:0007669"/>
    <property type="project" value="InterPro"/>
</dbReference>
<reference evidence="6" key="1">
    <citation type="submission" date="2023-02" db="EMBL/GenBank/DDBJ databases">
        <title>Identification and recombinant expression of a fungal hydrolase from Papiliotrema laurentii that hydrolyzes apple cutin and clears colloidal polyester polyurethane.</title>
        <authorList>
            <consortium name="DOE Joint Genome Institute"/>
            <person name="Roman V.A."/>
            <person name="Bojanowski C."/>
            <person name="Crable B.R."/>
            <person name="Wagner D.N."/>
            <person name="Hung C.S."/>
            <person name="Nadeau L.J."/>
            <person name="Schratz L."/>
            <person name="Haridas S."/>
            <person name="Pangilinan J."/>
            <person name="Lipzen A."/>
            <person name="Na H."/>
            <person name="Yan M."/>
            <person name="Ng V."/>
            <person name="Grigoriev I.V."/>
            <person name="Spatafora J.W."/>
            <person name="Barlow D."/>
            <person name="Biffinger J."/>
            <person name="Kelley-Loughnane N."/>
            <person name="Varaljay V.A."/>
            <person name="Crookes-Goodson W.J."/>
        </authorList>
    </citation>
    <scope>NUCLEOTIDE SEQUENCE</scope>
    <source>
        <strain evidence="6">5307AH</strain>
    </source>
</reference>
<evidence type="ECO:0000256" key="2">
    <source>
        <dbReference type="ARBA" id="ARBA00023125"/>
    </source>
</evidence>
<dbReference type="CDD" id="cd00073">
    <property type="entry name" value="H15"/>
    <property type="match status" value="1"/>
</dbReference>
<dbReference type="GO" id="GO:0000786">
    <property type="term" value="C:nucleosome"/>
    <property type="evidence" value="ECO:0007669"/>
    <property type="project" value="InterPro"/>
</dbReference>
<dbReference type="GO" id="GO:0006334">
    <property type="term" value="P:nucleosome assembly"/>
    <property type="evidence" value="ECO:0007669"/>
    <property type="project" value="InterPro"/>
</dbReference>
<dbReference type="InterPro" id="IPR036390">
    <property type="entry name" value="WH_DNA-bd_sf"/>
</dbReference>
<feature type="compositionally biased region" description="Low complexity" evidence="4">
    <location>
        <begin position="167"/>
        <end position="200"/>
    </location>
</feature>
<dbReference type="SUPFAM" id="SSF46785">
    <property type="entry name" value="Winged helix' DNA-binding domain"/>
    <property type="match status" value="1"/>
</dbReference>
<dbReference type="Proteomes" id="UP001182556">
    <property type="component" value="Unassembled WGS sequence"/>
</dbReference>
<name>A0AAD9FWV1_PAPLA</name>
<dbReference type="GO" id="GO:0005634">
    <property type="term" value="C:nucleus"/>
    <property type="evidence" value="ECO:0007669"/>
    <property type="project" value="UniProtKB-SubCell"/>
</dbReference>
<dbReference type="GO" id="GO:0003677">
    <property type="term" value="F:DNA binding"/>
    <property type="evidence" value="ECO:0007669"/>
    <property type="project" value="UniProtKB-KW"/>
</dbReference>
<feature type="region of interest" description="Disordered" evidence="4">
    <location>
        <begin position="75"/>
        <end position="200"/>
    </location>
</feature>
<evidence type="ECO:0000256" key="1">
    <source>
        <dbReference type="ARBA" id="ARBA00020833"/>
    </source>
</evidence>
<organism evidence="6 7">
    <name type="scientific">Papiliotrema laurentii</name>
    <name type="common">Cryptococcus laurentii</name>
    <dbReference type="NCBI Taxonomy" id="5418"/>
    <lineage>
        <taxon>Eukaryota</taxon>
        <taxon>Fungi</taxon>
        <taxon>Dikarya</taxon>
        <taxon>Basidiomycota</taxon>
        <taxon>Agaricomycotina</taxon>
        <taxon>Tremellomycetes</taxon>
        <taxon>Tremellales</taxon>
        <taxon>Rhynchogastremaceae</taxon>
        <taxon>Papiliotrema</taxon>
    </lineage>
</organism>
<accession>A0AAD9FWV1</accession>
<feature type="domain" description="H15" evidence="5">
    <location>
        <begin position="17"/>
        <end position="93"/>
    </location>
</feature>